<evidence type="ECO:0000256" key="3">
    <source>
        <dbReference type="ARBA" id="ARBA00022679"/>
    </source>
</evidence>
<dbReference type="GO" id="GO:0005524">
    <property type="term" value="F:ATP binding"/>
    <property type="evidence" value="ECO:0007669"/>
    <property type="project" value="UniProtKB-KW"/>
</dbReference>
<evidence type="ECO:0000313" key="11">
    <source>
        <dbReference type="EMBL" id="GHP05570.1"/>
    </source>
</evidence>
<dbReference type="UniPathway" id="UPA00988"/>
<dbReference type="NCBIfam" id="TIGR00269">
    <property type="entry name" value="TIGR00269 family protein"/>
    <property type="match status" value="1"/>
</dbReference>
<comment type="similarity">
    <text evidence="7">Belongs to the TtcA family. CTU1/NCS6/ATPBD3 subfamily.</text>
</comment>
<feature type="binding site" evidence="8">
    <location>
        <position position="89"/>
    </location>
    <ligand>
        <name>ATP</name>
        <dbReference type="ChEBI" id="CHEBI:30616"/>
    </ligand>
</feature>
<evidence type="ECO:0000256" key="6">
    <source>
        <dbReference type="ARBA" id="ARBA00060195"/>
    </source>
</evidence>
<dbReference type="Pfam" id="PF01171">
    <property type="entry name" value="ATP_bind_3"/>
    <property type="match status" value="1"/>
</dbReference>
<feature type="binding site" evidence="8">
    <location>
        <position position="63"/>
    </location>
    <ligand>
        <name>ATP</name>
        <dbReference type="ChEBI" id="CHEBI:30616"/>
    </ligand>
</feature>
<comment type="subcellular location">
    <subcellularLocation>
        <location evidence="7">Cytoplasm</location>
    </subcellularLocation>
</comment>
<gene>
    <name evidence="7" type="primary">NCS6</name>
    <name evidence="7" type="synonym">CTU1</name>
    <name evidence="11" type="ORF">PPROV_000432000</name>
</gene>
<comment type="function">
    <text evidence="6 7">Plays a central role in 2-thiolation of mcm(5)S(2)U at tRNA wobble positions of tRNA(Lys), tRNA(Glu) and tRNA(Gln). Directly binds tRNAs and probably acts by catalyzing adenylation of tRNAs, an intermediate required for 2-thiolation. It is unclear whether it acts as a sulfurtransferase that transfers sulfur from thiocarboxylated URM1 onto the uridine of tRNAs at wobble position.</text>
</comment>
<comment type="pathway">
    <text evidence="7">tRNA modification; 5-methoxycarbonylmethyl-2-thiouridine-tRNA biosynthesis.</text>
</comment>
<dbReference type="GO" id="GO:0032447">
    <property type="term" value="P:protein urmylation"/>
    <property type="evidence" value="ECO:0007669"/>
    <property type="project" value="UniProtKB-UniRule"/>
</dbReference>
<dbReference type="FunFam" id="3.40.50.620:FF:000132">
    <property type="entry name" value="Cytoplasmic tRNA 2-thiolation protein 1"/>
    <property type="match status" value="1"/>
</dbReference>
<reference evidence="11" key="1">
    <citation type="submission" date="2020-10" db="EMBL/GenBank/DDBJ databases">
        <title>Unveiling of a novel bifunctional photoreceptor, Dualchrome1, isolated from a cosmopolitan green alga.</title>
        <authorList>
            <person name="Suzuki S."/>
            <person name="Kawachi M."/>
        </authorList>
    </citation>
    <scope>NUCLEOTIDE SEQUENCE</scope>
    <source>
        <strain evidence="11">NIES 2893</strain>
    </source>
</reference>
<evidence type="ECO:0000313" key="12">
    <source>
        <dbReference type="Proteomes" id="UP000660262"/>
    </source>
</evidence>
<keyword evidence="3 7" id="KW-0808">Transferase</keyword>
<dbReference type="PIRSF" id="PIRSF004976">
    <property type="entry name" value="ATPase_YdaO"/>
    <property type="match status" value="1"/>
</dbReference>
<dbReference type="GO" id="GO:0000049">
    <property type="term" value="F:tRNA binding"/>
    <property type="evidence" value="ECO:0007669"/>
    <property type="project" value="UniProtKB-UniRule"/>
</dbReference>
<feature type="binding site" evidence="8">
    <location>
        <position position="167"/>
    </location>
    <ligand>
        <name>ATP</name>
        <dbReference type="ChEBI" id="CHEBI:30616"/>
    </ligand>
</feature>
<proteinExistence type="inferred from homology"/>
<protein>
    <recommendedName>
        <fullName evidence="7">Cytoplasmic tRNA 2-thiolation protein 1</fullName>
        <ecNumber evidence="7">2.7.7.-</ecNumber>
    </recommendedName>
    <alternativeName>
        <fullName evidence="7">Cytoplasmic tRNA adenylyltransferase 1</fullName>
    </alternativeName>
</protein>
<name>A0A830HIE6_9CHLO</name>
<keyword evidence="5 7" id="KW-0694">RNA-binding</keyword>
<dbReference type="InterPro" id="IPR014729">
    <property type="entry name" value="Rossmann-like_a/b/a_fold"/>
</dbReference>
<dbReference type="InterPro" id="IPR056369">
    <property type="entry name" value="CTU1-like_ATP-bd"/>
</dbReference>
<dbReference type="PANTHER" id="PTHR11807">
    <property type="entry name" value="ATPASES OF THE PP SUPERFAMILY-RELATED"/>
    <property type="match status" value="1"/>
</dbReference>
<organism evidence="11 12">
    <name type="scientific">Pycnococcus provasolii</name>
    <dbReference type="NCBI Taxonomy" id="41880"/>
    <lineage>
        <taxon>Eukaryota</taxon>
        <taxon>Viridiplantae</taxon>
        <taxon>Chlorophyta</taxon>
        <taxon>Pseudoscourfieldiophyceae</taxon>
        <taxon>Pseudoscourfieldiales</taxon>
        <taxon>Pycnococcaceae</taxon>
        <taxon>Pycnococcus</taxon>
    </lineage>
</organism>
<evidence type="ECO:0000256" key="7">
    <source>
        <dbReference type="HAMAP-Rule" id="MF_03053"/>
    </source>
</evidence>
<dbReference type="InterPro" id="IPR035107">
    <property type="entry name" value="tRNA_thiolation_TtcA_Ctu1"/>
</dbReference>
<feature type="domain" description="tRNA(Ile)-lysidine/2-thiocytidine synthase N-terminal" evidence="9">
    <location>
        <begin position="54"/>
        <end position="256"/>
    </location>
</feature>
<dbReference type="HAMAP" id="MF_03053">
    <property type="entry name" value="CTU1"/>
    <property type="match status" value="1"/>
</dbReference>
<accession>A0A830HIE6</accession>
<dbReference type="GO" id="GO:0002144">
    <property type="term" value="C:cytosolic tRNA wobble base thiouridylase complex"/>
    <property type="evidence" value="ECO:0007669"/>
    <property type="project" value="TreeGrafter"/>
</dbReference>
<keyword evidence="4 7" id="KW-0819">tRNA processing</keyword>
<dbReference type="InterPro" id="IPR011063">
    <property type="entry name" value="TilS/TtcA_N"/>
</dbReference>
<keyword evidence="2 7" id="KW-0820">tRNA-binding</keyword>
<evidence type="ECO:0000256" key="1">
    <source>
        <dbReference type="ARBA" id="ARBA00022490"/>
    </source>
</evidence>
<keyword evidence="8" id="KW-0067">ATP-binding</keyword>
<sequence length="372" mass="39591">MAPPLCSACASAPAAALRPATRTPVCRACFIAQFEEEVHATIVSASLFAPGDRVAIGASGGKDSTVLAYVLGELNKRHNYGIELLLLSIDEGIAGYRDDSLMTVVQNETDYNMPLSVVSYKQLYGWSMDEIVKAVGLRNNCTFCGVFRRQALDRGAELLGATKVATGHNADDAAETVLLNVTRGDTARLARCASASTGLSGDRAAGDEGEVSSLPRVKPLMRTYEKDIVLYARFNRLKYFSTECTYAPGAARGHVRDFVKNIERLRGDAVMSVVGSAEDMHVVAPKTTAPKLGKCRVCGYLASRPVCKACDLLRELDRKLPGRRAESASAPLNNSEAAAAFDARKLVVERAGNASTACGGGGVCTNEVCNKA</sequence>
<dbReference type="Proteomes" id="UP000660262">
    <property type="component" value="Unassembled WGS sequence"/>
</dbReference>
<evidence type="ECO:0000256" key="2">
    <source>
        <dbReference type="ARBA" id="ARBA00022555"/>
    </source>
</evidence>
<dbReference type="SUPFAM" id="SSF52402">
    <property type="entry name" value="Adenine nucleotide alpha hydrolases-like"/>
    <property type="match status" value="1"/>
</dbReference>
<dbReference type="Gene3D" id="3.40.50.620">
    <property type="entry name" value="HUPs"/>
    <property type="match status" value="1"/>
</dbReference>
<evidence type="ECO:0000256" key="8">
    <source>
        <dbReference type="PIRSR" id="PIRSR004976-51"/>
    </source>
</evidence>
<dbReference type="InterPro" id="IPR032442">
    <property type="entry name" value="CTU1_C"/>
</dbReference>
<dbReference type="OrthoDB" id="198857at2759"/>
<feature type="binding site" evidence="8">
    <location>
        <begin position="57"/>
        <end position="59"/>
    </location>
    <ligand>
        <name>ATP</name>
        <dbReference type="ChEBI" id="CHEBI:30616"/>
    </ligand>
</feature>
<keyword evidence="1 7" id="KW-0963">Cytoplasm</keyword>
<evidence type="ECO:0000256" key="4">
    <source>
        <dbReference type="ARBA" id="ARBA00022694"/>
    </source>
</evidence>
<keyword evidence="12" id="KW-1185">Reference proteome</keyword>
<evidence type="ECO:0000256" key="5">
    <source>
        <dbReference type="ARBA" id="ARBA00022884"/>
    </source>
</evidence>
<feature type="binding site" evidence="8">
    <location>
        <position position="172"/>
    </location>
    <ligand>
        <name>ATP</name>
        <dbReference type="ChEBI" id="CHEBI:30616"/>
    </ligand>
</feature>
<evidence type="ECO:0000259" key="10">
    <source>
        <dbReference type="Pfam" id="PF16503"/>
    </source>
</evidence>
<keyword evidence="8" id="KW-0547">Nucleotide-binding</keyword>
<dbReference type="Pfam" id="PF16503">
    <property type="entry name" value="zn-ribbon_14"/>
    <property type="match status" value="1"/>
</dbReference>
<dbReference type="PANTHER" id="PTHR11807:SF12">
    <property type="entry name" value="CYTOPLASMIC TRNA 2-THIOLATION PROTEIN 1"/>
    <property type="match status" value="1"/>
</dbReference>
<dbReference type="GO" id="GO:0016779">
    <property type="term" value="F:nucleotidyltransferase activity"/>
    <property type="evidence" value="ECO:0007669"/>
    <property type="project" value="UniProtKB-UniRule"/>
</dbReference>
<dbReference type="AlphaFoldDB" id="A0A830HIE6"/>
<dbReference type="EMBL" id="BNJQ01000010">
    <property type="protein sequence ID" value="GHP05570.1"/>
    <property type="molecule type" value="Genomic_DNA"/>
</dbReference>
<dbReference type="GO" id="GO:0005739">
    <property type="term" value="C:mitochondrion"/>
    <property type="evidence" value="ECO:0007669"/>
    <property type="project" value="TreeGrafter"/>
</dbReference>
<dbReference type="InterPro" id="IPR000541">
    <property type="entry name" value="Ncs6/Tuc1/Ctu1"/>
</dbReference>
<dbReference type="CDD" id="cd01713">
    <property type="entry name" value="CTU1-like"/>
    <property type="match status" value="1"/>
</dbReference>
<dbReference type="EC" id="2.7.7.-" evidence="7"/>
<dbReference type="GO" id="GO:0002143">
    <property type="term" value="P:tRNA wobble position uridine thiolation"/>
    <property type="evidence" value="ECO:0007669"/>
    <property type="project" value="TreeGrafter"/>
</dbReference>
<evidence type="ECO:0000259" key="9">
    <source>
        <dbReference type="Pfam" id="PF01171"/>
    </source>
</evidence>
<comment type="caution">
    <text evidence="11">The sequence shown here is derived from an EMBL/GenBank/DDBJ whole genome shotgun (WGS) entry which is preliminary data.</text>
</comment>
<feature type="domain" description="Cytoplasmic tRNA 2-thiolation protein 1 C-terminal" evidence="10">
    <location>
        <begin position="293"/>
        <end position="321"/>
    </location>
</feature>